<keyword evidence="1" id="KW-0472">Membrane</keyword>
<dbReference type="EMBL" id="ARYI01000007">
    <property type="protein sequence ID" value="KCZ93692.1"/>
    <property type="molecule type" value="Genomic_DNA"/>
</dbReference>
<feature type="transmembrane region" description="Helical" evidence="1">
    <location>
        <begin position="221"/>
        <end position="241"/>
    </location>
</feature>
<gene>
    <name evidence="2" type="ORF">HHI_09857</name>
</gene>
<name>A0A059FSU9_9PROT</name>
<evidence type="ECO:0000313" key="2">
    <source>
        <dbReference type="EMBL" id="KCZ93692.1"/>
    </source>
</evidence>
<proteinExistence type="predicted"/>
<evidence type="ECO:0000313" key="3">
    <source>
        <dbReference type="Proteomes" id="UP000025061"/>
    </source>
</evidence>
<dbReference type="RefSeq" id="WP_011647915.1">
    <property type="nucleotide sequence ID" value="NZ_ARYI01000007.1"/>
</dbReference>
<reference evidence="2 3" key="1">
    <citation type="submission" date="2013-04" db="EMBL/GenBank/DDBJ databases">
        <title>Hyphomonas hirschiana VP5 Genome Sequencing.</title>
        <authorList>
            <person name="Lai Q."/>
            <person name="Shao Z."/>
        </authorList>
    </citation>
    <scope>NUCLEOTIDE SEQUENCE [LARGE SCALE GENOMIC DNA]</scope>
    <source>
        <strain evidence="2 3">VP5</strain>
    </source>
</reference>
<sequence>MTAKPPNDDFRFSLAARLGIGFTTALLWLLLIGMAGGTAAVLMDGEWIAALVLGVTVAFFVPLAGIVLRDCRMKWGWRVSLGAGEAWLRLPHGRLLFGPAPALSGPLAYASIKAIEWREEATHAMGLTTINRVYAIRLKSRGVILIGEDRPIPKTLDYTTLAGDAARALARKAGTGMRQLPLARGDGGFLTLWGASRPDWPGAEGADQISEADERAIRRSVWITQMLPVFAFAIVQLVLMLP</sequence>
<accession>A0A059FSU9</accession>
<evidence type="ECO:0000256" key="1">
    <source>
        <dbReference type="SAM" id="Phobius"/>
    </source>
</evidence>
<dbReference type="AlphaFoldDB" id="A0A059FSU9"/>
<protein>
    <submittedName>
        <fullName evidence="2">Uncharacterized protein</fullName>
    </submittedName>
</protein>
<keyword evidence="3" id="KW-1185">Reference proteome</keyword>
<organism evidence="2 3">
    <name type="scientific">Hyphomonas hirschiana VP5</name>
    <dbReference type="NCBI Taxonomy" id="1280951"/>
    <lineage>
        <taxon>Bacteria</taxon>
        <taxon>Pseudomonadati</taxon>
        <taxon>Pseudomonadota</taxon>
        <taxon>Alphaproteobacteria</taxon>
        <taxon>Hyphomonadales</taxon>
        <taxon>Hyphomonadaceae</taxon>
        <taxon>Hyphomonas</taxon>
    </lineage>
</organism>
<keyword evidence="1" id="KW-0812">Transmembrane</keyword>
<dbReference type="Proteomes" id="UP000025061">
    <property type="component" value="Unassembled WGS sequence"/>
</dbReference>
<dbReference type="OrthoDB" id="9975489at2"/>
<keyword evidence="1" id="KW-1133">Transmembrane helix</keyword>
<dbReference type="PATRIC" id="fig|1280951.3.peg.1989"/>
<feature type="transmembrane region" description="Helical" evidence="1">
    <location>
        <begin position="47"/>
        <end position="68"/>
    </location>
</feature>
<comment type="caution">
    <text evidence="2">The sequence shown here is derived from an EMBL/GenBank/DDBJ whole genome shotgun (WGS) entry which is preliminary data.</text>
</comment>
<feature type="transmembrane region" description="Helical" evidence="1">
    <location>
        <begin position="12"/>
        <end position="35"/>
    </location>
</feature>